<dbReference type="Pfam" id="PF04326">
    <property type="entry name" value="SLFN_AlbA_2"/>
    <property type="match status" value="1"/>
</dbReference>
<feature type="domain" description="Schlafen AlbA-2" evidence="2">
    <location>
        <begin position="15"/>
        <end position="138"/>
    </location>
</feature>
<dbReference type="Gene3D" id="3.30.950.30">
    <property type="entry name" value="Schlafen, AAA domain"/>
    <property type="match status" value="1"/>
</dbReference>
<organism evidence="3 4">
    <name type="scientific">Anaerococcus vaginalis</name>
    <dbReference type="NCBI Taxonomy" id="33037"/>
    <lineage>
        <taxon>Bacteria</taxon>
        <taxon>Bacillati</taxon>
        <taxon>Bacillota</taxon>
        <taxon>Tissierellia</taxon>
        <taxon>Tissierellales</taxon>
        <taxon>Peptoniphilaceae</taxon>
        <taxon>Anaerococcus</taxon>
    </lineage>
</organism>
<protein>
    <submittedName>
        <fullName evidence="3">Putative DNA binding domain-containing protein</fullName>
    </submittedName>
</protein>
<dbReference type="InterPro" id="IPR007421">
    <property type="entry name" value="Schlafen_AlbA_2_dom"/>
</dbReference>
<dbReference type="CDD" id="cd00090">
    <property type="entry name" value="HTH_ARSR"/>
    <property type="match status" value="1"/>
</dbReference>
<evidence type="ECO:0000313" key="4">
    <source>
        <dbReference type="Proteomes" id="UP000595276"/>
    </source>
</evidence>
<evidence type="ECO:0000313" key="3">
    <source>
        <dbReference type="EMBL" id="QQB61789.1"/>
    </source>
</evidence>
<proteinExistence type="predicted"/>
<dbReference type="InterPro" id="IPR011991">
    <property type="entry name" value="ArsR-like_HTH"/>
</dbReference>
<dbReference type="GeneID" id="79022738"/>
<dbReference type="InterPro" id="IPR038475">
    <property type="entry name" value="RecG_C_sf"/>
</dbReference>
<dbReference type="AlphaFoldDB" id="A0A7T4F0W3"/>
<reference evidence="3 4" key="1">
    <citation type="submission" date="2020-12" db="EMBL/GenBank/DDBJ databases">
        <title>FDA dAtabase for Regulatory Grade micrObial Sequences (FDA-ARGOS): Supporting development and validation of Infectious Disease Dx tests.</title>
        <authorList>
            <person name="Sproer C."/>
            <person name="Gronow S."/>
            <person name="Severitt S."/>
            <person name="Schroder I."/>
            <person name="Tallon L."/>
            <person name="Sadzewicz L."/>
            <person name="Zhao X."/>
            <person name="Boylan J."/>
            <person name="Ott S."/>
            <person name="Bowen H."/>
            <person name="Vavikolanu K."/>
            <person name="Mehta A."/>
            <person name="Aluvathingal J."/>
            <person name="Nadendla S."/>
            <person name="Lowell S."/>
            <person name="Myers T."/>
            <person name="Yan Y."/>
            <person name="Sichtig H."/>
        </authorList>
    </citation>
    <scope>NUCLEOTIDE SEQUENCE [LARGE SCALE GENOMIC DNA]</scope>
    <source>
        <strain evidence="3 4">FDAARGOS_988</strain>
    </source>
</reference>
<dbReference type="Gene3D" id="1.10.10.10">
    <property type="entry name" value="Winged helix-like DNA-binding domain superfamily/Winged helix DNA-binding domain"/>
    <property type="match status" value="1"/>
</dbReference>
<dbReference type="Proteomes" id="UP000595276">
    <property type="component" value="Chromosome"/>
</dbReference>
<dbReference type="PANTHER" id="PTHR30595">
    <property type="entry name" value="GLPR-RELATED TRANSCRIPTIONAL REPRESSOR"/>
    <property type="match status" value="1"/>
</dbReference>
<dbReference type="Pfam" id="PF01978">
    <property type="entry name" value="TrmB"/>
    <property type="match status" value="1"/>
</dbReference>
<dbReference type="PANTHER" id="PTHR30595:SF6">
    <property type="entry name" value="SCHLAFEN ALBA-2 DOMAIN-CONTAINING PROTEIN"/>
    <property type="match status" value="1"/>
</dbReference>
<dbReference type="InterPro" id="IPR036390">
    <property type="entry name" value="WH_DNA-bd_sf"/>
</dbReference>
<dbReference type="EMBL" id="CP066014">
    <property type="protein sequence ID" value="QQB61789.1"/>
    <property type="molecule type" value="Genomic_DNA"/>
</dbReference>
<dbReference type="InterPro" id="IPR038461">
    <property type="entry name" value="Schlafen_AlbA_2_dom_sf"/>
</dbReference>
<dbReference type="Gene3D" id="3.30.565.60">
    <property type="match status" value="1"/>
</dbReference>
<feature type="domain" description="Transcription regulator TrmB N-terminal" evidence="1">
    <location>
        <begin position="423"/>
        <end position="478"/>
    </location>
</feature>
<dbReference type="Pfam" id="PF13749">
    <property type="entry name" value="HATPase_c_4"/>
    <property type="match status" value="1"/>
</dbReference>
<name>A0A7T4F0W3_9FIRM</name>
<dbReference type="InterPro" id="IPR002831">
    <property type="entry name" value="Tscrpt_reg_TrmB_N"/>
</dbReference>
<dbReference type="RefSeq" id="WP_004839502.1">
    <property type="nucleotide sequence ID" value="NZ_CP066014.1"/>
</dbReference>
<evidence type="ECO:0000259" key="2">
    <source>
        <dbReference type="Pfam" id="PF04326"/>
    </source>
</evidence>
<dbReference type="InterPro" id="IPR036388">
    <property type="entry name" value="WH-like_DNA-bd_sf"/>
</dbReference>
<dbReference type="SUPFAM" id="SSF46785">
    <property type="entry name" value="Winged helix' DNA-binding domain"/>
    <property type="match status" value="1"/>
</dbReference>
<sequence>MNFDKFLDKAIKNGEDEHIEFKEAKNDFPKDALETISAFANTDGGYLILGVKEIADGKFEAVGVKNIDKVKSRMYDLLLQPKAINYNPIDFNDVKEIKYKNKDIDLLIVPIPKMSYSEMPIFLKDNDRYTYRRIGRDDYLCDRKTIEMMIRDSLEISFDSKIIKGYSINDFDIDTINEYRYKFEKGKPEHPFNKLSNIDFLIKINALRQSRHNSDIEPTVAGLLVFGKHTSIKEYLPHYNVEYISKKGNKKNYGFIDRLIYDGTWGEDNLYNFFNKTADKLYLTVNESSEILSDSITRKSSSKFKIAIREALVNSIIHCDYQVDLGIVITRYSDNITFKNGGSLRISKLDFFKGEHSKPRNYYIQEIFRLVNLCEKAGSGVPKIMEAVEYNKYRYPSLITEIDKFEFTLWDTSIIDSFDIKNEIERNILEFILAHKTATVNEIVNNLNIHRNTSYKYLNGLKDKGILYQSKIGNKYVYMININKDFAKYSVIDVMYSMIDVLKNHM</sequence>
<accession>A0A7T4F0W3</accession>
<dbReference type="KEGG" id="avg:I6H45_08300"/>
<gene>
    <name evidence="3" type="ORF">I6H45_08300</name>
</gene>
<evidence type="ECO:0000259" key="1">
    <source>
        <dbReference type="Pfam" id="PF01978"/>
    </source>
</evidence>